<protein>
    <recommendedName>
        <fullName evidence="3">HTH myb-type domain-containing protein</fullName>
    </recommendedName>
</protein>
<feature type="domain" description="HTH myb-type" evidence="3">
    <location>
        <begin position="103"/>
        <end position="155"/>
    </location>
</feature>
<evidence type="ECO:0000256" key="2">
    <source>
        <dbReference type="SAM" id="MobiDB-lite"/>
    </source>
</evidence>
<dbReference type="PROSITE" id="PS51294">
    <property type="entry name" value="HTH_MYB"/>
    <property type="match status" value="1"/>
</dbReference>
<dbReference type="InterPro" id="IPR052450">
    <property type="entry name" value="TRBD-Containing_Protein"/>
</dbReference>
<sequence length="177" mass="20159">MLDPLACVREETKIQQYFDFVPPEENENEQYEDEGTIEESINDDGAVDNDGADDDDNDSTSEIAKQNQETIKSSNHSNNCEEILRPSNQEIQTTSSNSCCRSRNKWTKEELNALEAGMEKYKTSWKKICEEYAVLCNRNPGQLKDKARNEKFHRSRIGIEIGVFNHATGTRDSSQGQ</sequence>
<evidence type="ECO:0000313" key="4">
    <source>
        <dbReference type="EMBL" id="RIB30949.1"/>
    </source>
</evidence>
<evidence type="ECO:0000256" key="1">
    <source>
        <dbReference type="ARBA" id="ARBA00023242"/>
    </source>
</evidence>
<dbReference type="InterPro" id="IPR001005">
    <property type="entry name" value="SANT/Myb"/>
</dbReference>
<dbReference type="Pfam" id="PF00249">
    <property type="entry name" value="Myb_DNA-binding"/>
    <property type="match status" value="1"/>
</dbReference>
<dbReference type="CDD" id="cd11660">
    <property type="entry name" value="SANT_TRF"/>
    <property type="match status" value="1"/>
</dbReference>
<keyword evidence="5" id="KW-1185">Reference proteome</keyword>
<dbReference type="AlphaFoldDB" id="A0A397WB64"/>
<organism evidence="4 5">
    <name type="scientific">Gigaspora rosea</name>
    <dbReference type="NCBI Taxonomy" id="44941"/>
    <lineage>
        <taxon>Eukaryota</taxon>
        <taxon>Fungi</taxon>
        <taxon>Fungi incertae sedis</taxon>
        <taxon>Mucoromycota</taxon>
        <taxon>Glomeromycotina</taxon>
        <taxon>Glomeromycetes</taxon>
        <taxon>Diversisporales</taxon>
        <taxon>Gigasporaceae</taxon>
        <taxon>Gigaspora</taxon>
    </lineage>
</organism>
<feature type="compositionally biased region" description="Acidic residues" evidence="2">
    <location>
        <begin position="22"/>
        <end position="59"/>
    </location>
</feature>
<dbReference type="Gene3D" id="1.10.10.60">
    <property type="entry name" value="Homeodomain-like"/>
    <property type="match status" value="1"/>
</dbReference>
<dbReference type="EMBL" id="QKWP01000002">
    <property type="protein sequence ID" value="RIB30949.1"/>
    <property type="molecule type" value="Genomic_DNA"/>
</dbReference>
<feature type="compositionally biased region" description="Polar residues" evidence="2">
    <location>
        <begin position="60"/>
        <end position="81"/>
    </location>
</feature>
<name>A0A397WB64_9GLOM</name>
<accession>A0A397WB64</accession>
<dbReference type="PANTHER" id="PTHR46734:SF1">
    <property type="entry name" value="TELOMERIC REPEAT-BINDING FACTOR 1"/>
    <property type="match status" value="1"/>
</dbReference>
<dbReference type="OrthoDB" id="3366990at2759"/>
<dbReference type="InterPro" id="IPR009057">
    <property type="entry name" value="Homeodomain-like_sf"/>
</dbReference>
<gene>
    <name evidence="4" type="ORF">C2G38_2151362</name>
</gene>
<feature type="region of interest" description="Disordered" evidence="2">
    <location>
        <begin position="17"/>
        <end position="81"/>
    </location>
</feature>
<dbReference type="SUPFAM" id="SSF46689">
    <property type="entry name" value="Homeodomain-like"/>
    <property type="match status" value="1"/>
</dbReference>
<evidence type="ECO:0000313" key="5">
    <source>
        <dbReference type="Proteomes" id="UP000266673"/>
    </source>
</evidence>
<evidence type="ECO:0000259" key="3">
    <source>
        <dbReference type="PROSITE" id="PS51294"/>
    </source>
</evidence>
<dbReference type="SMART" id="SM00717">
    <property type="entry name" value="SANT"/>
    <property type="match status" value="1"/>
</dbReference>
<reference evidence="4 5" key="1">
    <citation type="submission" date="2018-06" db="EMBL/GenBank/DDBJ databases">
        <title>Comparative genomics reveals the genomic features of Rhizophagus irregularis, R. cerebriforme, R. diaphanum and Gigaspora rosea, and their symbiotic lifestyle signature.</title>
        <authorList>
            <person name="Morin E."/>
            <person name="San Clemente H."/>
            <person name="Chen E.C.H."/>
            <person name="De La Providencia I."/>
            <person name="Hainaut M."/>
            <person name="Kuo A."/>
            <person name="Kohler A."/>
            <person name="Murat C."/>
            <person name="Tang N."/>
            <person name="Roy S."/>
            <person name="Loubradou J."/>
            <person name="Henrissat B."/>
            <person name="Grigoriev I.V."/>
            <person name="Corradi N."/>
            <person name="Roux C."/>
            <person name="Martin F.M."/>
        </authorList>
    </citation>
    <scope>NUCLEOTIDE SEQUENCE [LARGE SCALE GENOMIC DNA]</scope>
    <source>
        <strain evidence="4 5">DAOM 194757</strain>
    </source>
</reference>
<dbReference type="Proteomes" id="UP000266673">
    <property type="component" value="Unassembled WGS sequence"/>
</dbReference>
<proteinExistence type="predicted"/>
<comment type="caution">
    <text evidence="4">The sequence shown here is derived from an EMBL/GenBank/DDBJ whole genome shotgun (WGS) entry which is preliminary data.</text>
</comment>
<keyword evidence="1" id="KW-0539">Nucleus</keyword>
<dbReference type="PANTHER" id="PTHR46734">
    <property type="entry name" value="TELOMERIC REPEAT-BINDING FACTOR 1 TERF1"/>
    <property type="match status" value="1"/>
</dbReference>
<dbReference type="STRING" id="44941.A0A397WB64"/>
<dbReference type="InterPro" id="IPR017930">
    <property type="entry name" value="Myb_dom"/>
</dbReference>